<dbReference type="PANTHER" id="PTHR11669">
    <property type="entry name" value="REPLICATION FACTOR C / DNA POLYMERASE III GAMMA-TAU SUBUNIT"/>
    <property type="match status" value="1"/>
</dbReference>
<proteinExistence type="predicted"/>
<dbReference type="InterPro" id="IPR050238">
    <property type="entry name" value="DNA_Rep/Repair_Clamp_Loader"/>
</dbReference>
<dbReference type="SUPFAM" id="SSF52540">
    <property type="entry name" value="P-loop containing nucleoside triphosphate hydrolases"/>
    <property type="match status" value="1"/>
</dbReference>
<evidence type="ECO:0000313" key="3">
    <source>
        <dbReference type="Proteomes" id="UP000501090"/>
    </source>
</evidence>
<feature type="compositionally biased region" description="Basic and acidic residues" evidence="1">
    <location>
        <begin position="121"/>
        <end position="132"/>
    </location>
</feature>
<name>A0A6M9PKT6_9BURK</name>
<accession>A0A6M9PKT6</accession>
<gene>
    <name evidence="2" type="ORF">DN92_05490</name>
</gene>
<dbReference type="EMBL" id="CP028940">
    <property type="protein sequence ID" value="QKM60542.1"/>
    <property type="molecule type" value="Genomic_DNA"/>
</dbReference>
<dbReference type="Gene3D" id="3.40.50.300">
    <property type="entry name" value="P-loop containing nucleotide triphosphate hydrolases"/>
    <property type="match status" value="1"/>
</dbReference>
<dbReference type="KEGG" id="pard:DN92_05490"/>
<organism evidence="2 3">
    <name type="scientific">Polynucleobacter arcticus</name>
    <dbReference type="NCBI Taxonomy" id="1743165"/>
    <lineage>
        <taxon>Bacteria</taxon>
        <taxon>Pseudomonadati</taxon>
        <taxon>Pseudomonadota</taxon>
        <taxon>Betaproteobacteria</taxon>
        <taxon>Burkholderiales</taxon>
        <taxon>Burkholderiaceae</taxon>
        <taxon>Polynucleobacter</taxon>
    </lineage>
</organism>
<keyword evidence="3" id="KW-1185">Reference proteome</keyword>
<dbReference type="Pfam" id="PF13177">
    <property type="entry name" value="DNA_pol3_delta2"/>
    <property type="match status" value="1"/>
</dbReference>
<dbReference type="InterPro" id="IPR027417">
    <property type="entry name" value="P-loop_NTPase"/>
</dbReference>
<dbReference type="Proteomes" id="UP000501090">
    <property type="component" value="Chromosome"/>
</dbReference>
<feature type="compositionally biased region" description="Basic and acidic residues" evidence="1">
    <location>
        <begin position="97"/>
        <end position="108"/>
    </location>
</feature>
<evidence type="ECO:0000256" key="1">
    <source>
        <dbReference type="SAM" id="MobiDB-lite"/>
    </source>
</evidence>
<protein>
    <submittedName>
        <fullName evidence="2">DNA polymerase III subunit delta</fullName>
    </submittedName>
</protein>
<sequence>MGDAMFSEISDKKIAPWLEPIWNGIDLSAFPSAVLIHGQSGIGKFEFSIELAKALLCEASASAKPCNQCEGCRWFDSGNHPDFIALVPETHRKLLPHGDFDTDVDTPKKSKASQSDADGDSPEKKEKKSISIEDARSAIEGLSIGSHRGGNRVILVYPLEMLRSDSANTLLKSLEEPPKNTIFILLADRLDRVLPTIRSRCRLLSAPRPDRVSGLHWLRAQLNNVPGLKISDTDVESIYDEQGGAPYAVLDSLIARHLQDDKDELTISIQASKYLLQAMSQGARMNWLDTADKIQKARYAVLLATMQRWISDLQSCVQMGNPRYYPKHQASLVALAKQARLSKLLRFWKSLIQARRHENHPLATRIQLEALLSQYQQVFED</sequence>
<dbReference type="AlphaFoldDB" id="A0A6M9PKT6"/>
<reference evidence="2 3" key="1">
    <citation type="submission" date="2018-04" db="EMBL/GenBank/DDBJ databases">
        <title>Polynucleobacter sp. UK-Long2-W17 genome.</title>
        <authorList>
            <person name="Hahn M.W."/>
        </authorList>
    </citation>
    <scope>NUCLEOTIDE SEQUENCE [LARGE SCALE GENOMIC DNA]</scope>
    <source>
        <strain evidence="2 3">UK-Long2-W17</strain>
    </source>
</reference>
<dbReference type="GO" id="GO:0006261">
    <property type="term" value="P:DNA-templated DNA replication"/>
    <property type="evidence" value="ECO:0007669"/>
    <property type="project" value="TreeGrafter"/>
</dbReference>
<evidence type="ECO:0000313" key="2">
    <source>
        <dbReference type="EMBL" id="QKM60542.1"/>
    </source>
</evidence>
<dbReference type="PANTHER" id="PTHR11669:SF8">
    <property type="entry name" value="DNA POLYMERASE III SUBUNIT DELTA"/>
    <property type="match status" value="1"/>
</dbReference>
<feature type="region of interest" description="Disordered" evidence="1">
    <location>
        <begin position="97"/>
        <end position="132"/>
    </location>
</feature>
<dbReference type="GO" id="GO:0009360">
    <property type="term" value="C:DNA polymerase III complex"/>
    <property type="evidence" value="ECO:0007669"/>
    <property type="project" value="TreeGrafter"/>
</dbReference>